<reference evidence="1" key="2">
    <citation type="journal article" date="2015" name="Fish Shellfish Immunol.">
        <title>Early steps in the European eel (Anguilla anguilla)-Vibrio vulnificus interaction in the gills: Role of the RtxA13 toxin.</title>
        <authorList>
            <person name="Callol A."/>
            <person name="Pajuelo D."/>
            <person name="Ebbesson L."/>
            <person name="Teles M."/>
            <person name="MacKenzie S."/>
            <person name="Amaro C."/>
        </authorList>
    </citation>
    <scope>NUCLEOTIDE SEQUENCE</scope>
</reference>
<accession>A0A0E9TYC3</accession>
<protein>
    <submittedName>
        <fullName evidence="1">Uncharacterized protein</fullName>
    </submittedName>
</protein>
<name>A0A0E9TYC3_ANGAN</name>
<reference evidence="1" key="1">
    <citation type="submission" date="2014-11" db="EMBL/GenBank/DDBJ databases">
        <authorList>
            <person name="Amaro Gonzalez C."/>
        </authorList>
    </citation>
    <scope>NUCLEOTIDE SEQUENCE</scope>
</reference>
<dbReference type="AlphaFoldDB" id="A0A0E9TYC3"/>
<proteinExistence type="predicted"/>
<dbReference type="EMBL" id="GBXM01049893">
    <property type="protein sequence ID" value="JAH58684.1"/>
    <property type="molecule type" value="Transcribed_RNA"/>
</dbReference>
<organism evidence="1">
    <name type="scientific">Anguilla anguilla</name>
    <name type="common">European freshwater eel</name>
    <name type="synonym">Muraena anguilla</name>
    <dbReference type="NCBI Taxonomy" id="7936"/>
    <lineage>
        <taxon>Eukaryota</taxon>
        <taxon>Metazoa</taxon>
        <taxon>Chordata</taxon>
        <taxon>Craniata</taxon>
        <taxon>Vertebrata</taxon>
        <taxon>Euteleostomi</taxon>
        <taxon>Actinopterygii</taxon>
        <taxon>Neopterygii</taxon>
        <taxon>Teleostei</taxon>
        <taxon>Anguilliformes</taxon>
        <taxon>Anguillidae</taxon>
        <taxon>Anguilla</taxon>
    </lineage>
</organism>
<sequence length="16" mass="1934">MLRAFSIDFDVEYKLS</sequence>
<evidence type="ECO:0000313" key="1">
    <source>
        <dbReference type="EMBL" id="JAH58684.1"/>
    </source>
</evidence>